<proteinExistence type="predicted"/>
<evidence type="ECO:0000256" key="5">
    <source>
        <dbReference type="SAM" id="Phobius"/>
    </source>
</evidence>
<keyword evidence="4 5" id="KW-0472">Membrane</keyword>
<feature type="transmembrane region" description="Helical" evidence="5">
    <location>
        <begin position="103"/>
        <end position="120"/>
    </location>
</feature>
<keyword evidence="2 5" id="KW-0812">Transmembrane</keyword>
<organism evidence="6 7">
    <name type="scientific">Lactobacillus hominis DSM 23910 = CRBIP 24.179</name>
    <dbReference type="NCBI Taxonomy" id="1423758"/>
    <lineage>
        <taxon>Bacteria</taxon>
        <taxon>Bacillati</taxon>
        <taxon>Bacillota</taxon>
        <taxon>Bacilli</taxon>
        <taxon>Lactobacillales</taxon>
        <taxon>Lactobacillaceae</taxon>
        <taxon>Lactobacillus</taxon>
    </lineage>
</organism>
<dbReference type="PROSITE" id="PS51257">
    <property type="entry name" value="PROKAR_LIPOPROTEIN"/>
    <property type="match status" value="1"/>
</dbReference>
<dbReference type="STRING" id="1423758.FC41_GL000711"/>
<keyword evidence="7" id="KW-1185">Reference proteome</keyword>
<sequence length="127" mass="13619">MENKEHTVMKVIVCVTTTSPVWYIILAHVVLMVGCPLAMSPSQTYALNAIQEPVAADGSTIMNTLQQIVGAIATAISTILLSVGQNFAGNVSKAQAFTNGTHYGFYFSIVLIVIGLLLSFKIKNTEN</sequence>
<reference evidence="6 7" key="1">
    <citation type="submission" date="2012-06" db="EMBL/GenBank/DDBJ databases">
        <title>Draft Genome Sequence of Lactobacillus hominis Strain CRBIP 24.179T, isolated from human intestine.</title>
        <authorList>
            <person name="Cousin S."/>
            <person name="Ma L."/>
            <person name="Bizet C."/>
            <person name="Loux V."/>
            <person name="Bouchier C."/>
            <person name="Clermont D."/>
            <person name="Creno S."/>
        </authorList>
    </citation>
    <scope>NUCLEOTIDE SEQUENCE [LARGE SCALE GENOMIC DNA]</scope>
    <source>
        <strain evidence="7">CRBIP 24.179T</strain>
    </source>
</reference>
<dbReference type="PANTHER" id="PTHR42718:SF43">
    <property type="entry name" value="LINCOMYCIN RESISTANCE PROTEIN LMRB"/>
    <property type="match status" value="1"/>
</dbReference>
<dbReference type="RefSeq" id="WP_008471203.1">
    <property type="nucleotide sequence ID" value="NZ_AYZP01000016.1"/>
</dbReference>
<comment type="subcellular location">
    <subcellularLocation>
        <location evidence="1">Membrane</location>
        <topology evidence="1">Multi-pass membrane protein</topology>
    </subcellularLocation>
</comment>
<dbReference type="AlphaFoldDB" id="I7IVX3"/>
<dbReference type="EMBL" id="CAKE01000017">
    <property type="protein sequence ID" value="CCI82193.1"/>
    <property type="molecule type" value="Genomic_DNA"/>
</dbReference>
<protein>
    <submittedName>
        <fullName evidence="6">Multidrug transport protein, major facilitator superfamily (MFS), EmrB/QacA subfamily, C-terminal domain</fullName>
    </submittedName>
</protein>
<gene>
    <name evidence="6" type="ORF">BN55_02485</name>
</gene>
<evidence type="ECO:0000256" key="4">
    <source>
        <dbReference type="ARBA" id="ARBA00023136"/>
    </source>
</evidence>
<dbReference type="GeneID" id="82847418"/>
<dbReference type="InterPro" id="IPR036259">
    <property type="entry name" value="MFS_trans_sf"/>
</dbReference>
<name>I7IVX3_9LACO</name>
<dbReference type="PANTHER" id="PTHR42718">
    <property type="entry name" value="MAJOR FACILITATOR SUPERFAMILY MULTIDRUG TRANSPORTER MFSC"/>
    <property type="match status" value="1"/>
</dbReference>
<evidence type="ECO:0000256" key="1">
    <source>
        <dbReference type="ARBA" id="ARBA00004141"/>
    </source>
</evidence>
<dbReference type="SUPFAM" id="SSF103473">
    <property type="entry name" value="MFS general substrate transporter"/>
    <property type="match status" value="1"/>
</dbReference>
<feature type="transmembrane region" description="Helical" evidence="5">
    <location>
        <begin position="20"/>
        <end position="39"/>
    </location>
</feature>
<comment type="caution">
    <text evidence="6">The sequence shown here is derived from an EMBL/GenBank/DDBJ whole genome shotgun (WGS) entry which is preliminary data.</text>
</comment>
<dbReference type="eggNOG" id="COG2814">
    <property type="taxonomic scope" value="Bacteria"/>
</dbReference>
<evidence type="ECO:0000313" key="6">
    <source>
        <dbReference type="EMBL" id="CCI82193.1"/>
    </source>
</evidence>
<evidence type="ECO:0000256" key="3">
    <source>
        <dbReference type="ARBA" id="ARBA00022989"/>
    </source>
</evidence>
<dbReference type="Proteomes" id="UP000009320">
    <property type="component" value="Unassembled WGS sequence"/>
</dbReference>
<dbReference type="GO" id="GO:0016020">
    <property type="term" value="C:membrane"/>
    <property type="evidence" value="ECO:0007669"/>
    <property type="project" value="UniProtKB-SubCell"/>
</dbReference>
<accession>I7IVX3</accession>
<evidence type="ECO:0000256" key="2">
    <source>
        <dbReference type="ARBA" id="ARBA00022692"/>
    </source>
</evidence>
<dbReference type="PATRIC" id="fig|1423758.3.peg.718"/>
<dbReference type="Gene3D" id="1.20.1250.20">
    <property type="entry name" value="MFS general substrate transporter like domains"/>
    <property type="match status" value="1"/>
</dbReference>
<feature type="transmembrane region" description="Helical" evidence="5">
    <location>
        <begin position="60"/>
        <end position="83"/>
    </location>
</feature>
<keyword evidence="3 5" id="KW-1133">Transmembrane helix</keyword>
<evidence type="ECO:0000313" key="7">
    <source>
        <dbReference type="Proteomes" id="UP000009320"/>
    </source>
</evidence>